<dbReference type="PANTHER" id="PTHR35535">
    <property type="entry name" value="HEAT SHOCK PROTEIN HSLJ"/>
    <property type="match status" value="1"/>
</dbReference>
<proteinExistence type="predicted"/>
<dbReference type="Gene3D" id="2.40.128.270">
    <property type="match status" value="2"/>
</dbReference>
<sequence length="270" mass="27312">MRTKLIVPAAAAVTAVLTLTACGTESGAGSGSAGGSVGPVLPVTGVHWSVDSVTVDGKKTAAPENAHFEIDTKGRASGNYGCNHFGADVSVEGDTITVGQGQMTEMGCPEELAAFEKAMSKAFTGKLKAKLTDGNLTLTATNGDSIALTKENAAPLVGTEWTVTSLVTGDTAASLPAGTEKKAHFVLGKDGSVRGSLGCNTFTGTATVAEATGTITFGRLATTRRMCAGPEMTLERQMTQVLQGTVAYEVRHRGLSLTADGGQGLAAAAS</sequence>
<dbReference type="RefSeq" id="WP_242338379.1">
    <property type="nucleotide sequence ID" value="NZ_CP071872.1"/>
</dbReference>
<feature type="domain" description="DUF306" evidence="2">
    <location>
        <begin position="43"/>
        <end position="147"/>
    </location>
</feature>
<name>A0ABY3WWP2_9ACTN</name>
<dbReference type="PROSITE" id="PS51257">
    <property type="entry name" value="PROKAR_LIPOPROTEIN"/>
    <property type="match status" value="1"/>
</dbReference>
<dbReference type="InterPro" id="IPR005184">
    <property type="entry name" value="DUF306_Meta_HslJ"/>
</dbReference>
<dbReference type="InterPro" id="IPR038670">
    <property type="entry name" value="HslJ-like_sf"/>
</dbReference>
<keyword evidence="4" id="KW-1185">Reference proteome</keyword>
<evidence type="ECO:0000256" key="1">
    <source>
        <dbReference type="SAM" id="SignalP"/>
    </source>
</evidence>
<accession>A0ABY3WWP2</accession>
<dbReference type="EMBL" id="CP071872">
    <property type="protein sequence ID" value="UNM16065.1"/>
    <property type="molecule type" value="Genomic_DNA"/>
</dbReference>
<gene>
    <name evidence="3" type="ORF">J4032_35475</name>
</gene>
<evidence type="ECO:0000313" key="4">
    <source>
        <dbReference type="Proteomes" id="UP000828924"/>
    </source>
</evidence>
<dbReference type="Proteomes" id="UP000828924">
    <property type="component" value="Chromosome"/>
</dbReference>
<organism evidence="3 4">
    <name type="scientific">Streptomyces formicae</name>
    <dbReference type="NCBI Taxonomy" id="1616117"/>
    <lineage>
        <taxon>Bacteria</taxon>
        <taxon>Bacillati</taxon>
        <taxon>Actinomycetota</taxon>
        <taxon>Actinomycetes</taxon>
        <taxon>Kitasatosporales</taxon>
        <taxon>Streptomycetaceae</taxon>
        <taxon>Streptomyces</taxon>
    </lineage>
</organism>
<feature type="domain" description="DUF306" evidence="2">
    <location>
        <begin position="154"/>
        <end position="265"/>
    </location>
</feature>
<reference evidence="3 4" key="1">
    <citation type="submission" date="2021-03" db="EMBL/GenBank/DDBJ databases">
        <title>Complete genome of Streptomyces formicae strain 1H-GS9 (DSM 100524).</title>
        <authorList>
            <person name="Atanasov K.E."/>
            <person name="Altabella T."/>
            <person name="Ferrer A."/>
        </authorList>
    </citation>
    <scope>NUCLEOTIDE SEQUENCE [LARGE SCALE GENOMIC DNA]</scope>
    <source>
        <strain evidence="3 4">1H-GS9</strain>
    </source>
</reference>
<dbReference type="InterPro" id="IPR053147">
    <property type="entry name" value="Hsp_HslJ-like"/>
</dbReference>
<dbReference type="PANTHER" id="PTHR35535:SF2">
    <property type="entry name" value="DUF306 DOMAIN-CONTAINING PROTEIN"/>
    <property type="match status" value="1"/>
</dbReference>
<keyword evidence="1" id="KW-0732">Signal</keyword>
<feature type="chain" id="PRO_5045267421" evidence="1">
    <location>
        <begin position="24"/>
        <end position="270"/>
    </location>
</feature>
<evidence type="ECO:0000313" key="3">
    <source>
        <dbReference type="EMBL" id="UNM16065.1"/>
    </source>
</evidence>
<dbReference type="Pfam" id="PF03724">
    <property type="entry name" value="META"/>
    <property type="match status" value="2"/>
</dbReference>
<protein>
    <submittedName>
        <fullName evidence="3">META domain-containing protein</fullName>
    </submittedName>
</protein>
<evidence type="ECO:0000259" key="2">
    <source>
        <dbReference type="Pfam" id="PF03724"/>
    </source>
</evidence>
<feature type="signal peptide" evidence="1">
    <location>
        <begin position="1"/>
        <end position="23"/>
    </location>
</feature>